<feature type="region of interest" description="Disordered" evidence="1">
    <location>
        <begin position="26"/>
        <end position="67"/>
    </location>
</feature>
<name>L5KJG4_PTEAL</name>
<reference evidence="3" key="1">
    <citation type="journal article" date="2013" name="Science">
        <title>Comparative analysis of bat genomes provides insight into the evolution of flight and immunity.</title>
        <authorList>
            <person name="Zhang G."/>
            <person name="Cowled C."/>
            <person name="Shi Z."/>
            <person name="Huang Z."/>
            <person name="Bishop-Lilly K.A."/>
            <person name="Fang X."/>
            <person name="Wynne J.W."/>
            <person name="Xiong Z."/>
            <person name="Baker M.L."/>
            <person name="Zhao W."/>
            <person name="Tachedjian M."/>
            <person name="Zhu Y."/>
            <person name="Zhou P."/>
            <person name="Jiang X."/>
            <person name="Ng J."/>
            <person name="Yang L."/>
            <person name="Wu L."/>
            <person name="Xiao J."/>
            <person name="Feng Y."/>
            <person name="Chen Y."/>
            <person name="Sun X."/>
            <person name="Zhang Y."/>
            <person name="Marsh G.A."/>
            <person name="Crameri G."/>
            <person name="Broder C.C."/>
            <person name="Frey K.G."/>
            <person name="Wang L.F."/>
            <person name="Wang J."/>
        </authorList>
    </citation>
    <scope>NUCLEOTIDE SEQUENCE [LARGE SCALE GENOMIC DNA]</scope>
</reference>
<keyword evidence="3" id="KW-1185">Reference proteome</keyword>
<gene>
    <name evidence="2" type="ORF">PAL_GLEAN10024921</name>
</gene>
<dbReference type="AlphaFoldDB" id="L5KJG4"/>
<accession>L5KJG4</accession>
<dbReference type="Proteomes" id="UP000010552">
    <property type="component" value="Unassembled WGS sequence"/>
</dbReference>
<sequence length="67" mass="6987">MWAACPETSPVDCDASFRTVGEAGSCAPELRHGSMTAQDGAARGWEKGAPGCGSEYPEQQRLPSEAS</sequence>
<dbReference type="InParanoid" id="L5KJG4"/>
<evidence type="ECO:0000313" key="3">
    <source>
        <dbReference type="Proteomes" id="UP000010552"/>
    </source>
</evidence>
<evidence type="ECO:0000256" key="1">
    <source>
        <dbReference type="SAM" id="MobiDB-lite"/>
    </source>
</evidence>
<protein>
    <submittedName>
        <fullName evidence="2">Uncharacterized protein</fullName>
    </submittedName>
</protein>
<dbReference type="EMBL" id="KB030673">
    <property type="protein sequence ID" value="ELK11462.1"/>
    <property type="molecule type" value="Genomic_DNA"/>
</dbReference>
<evidence type="ECO:0000313" key="2">
    <source>
        <dbReference type="EMBL" id="ELK11462.1"/>
    </source>
</evidence>
<organism evidence="2 3">
    <name type="scientific">Pteropus alecto</name>
    <name type="common">Black flying fox</name>
    <dbReference type="NCBI Taxonomy" id="9402"/>
    <lineage>
        <taxon>Eukaryota</taxon>
        <taxon>Metazoa</taxon>
        <taxon>Chordata</taxon>
        <taxon>Craniata</taxon>
        <taxon>Vertebrata</taxon>
        <taxon>Euteleostomi</taxon>
        <taxon>Mammalia</taxon>
        <taxon>Eutheria</taxon>
        <taxon>Laurasiatheria</taxon>
        <taxon>Chiroptera</taxon>
        <taxon>Yinpterochiroptera</taxon>
        <taxon>Pteropodoidea</taxon>
        <taxon>Pteropodidae</taxon>
        <taxon>Pteropodinae</taxon>
        <taxon>Pteropus</taxon>
    </lineage>
</organism>
<proteinExistence type="predicted"/>